<evidence type="ECO:0000313" key="3">
    <source>
        <dbReference type="Proteomes" id="UP000258016"/>
    </source>
</evidence>
<evidence type="ECO:0000313" key="2">
    <source>
        <dbReference type="EMBL" id="ASR51845.1"/>
    </source>
</evidence>
<proteinExistence type="predicted"/>
<reference evidence="2 3" key="1">
    <citation type="submission" date="2017-03" db="EMBL/GenBank/DDBJ databases">
        <title>Complete genome sequence of Blastomonas fulva degrading microcsystin LR.</title>
        <authorList>
            <person name="Lee H.-g."/>
            <person name="Jin L."/>
            <person name="oh H.-M."/>
        </authorList>
    </citation>
    <scope>NUCLEOTIDE SEQUENCE [LARGE SCALE GENOMIC DNA]</scope>
    <source>
        <strain evidence="2 3">T2</strain>
    </source>
</reference>
<dbReference type="EMBL" id="CP020083">
    <property type="protein sequence ID" value="ASR51845.1"/>
    <property type="molecule type" value="Genomic_DNA"/>
</dbReference>
<organism evidence="2 3">
    <name type="scientific">Blastomonas fulva</name>
    <dbReference type="NCBI Taxonomy" id="1550728"/>
    <lineage>
        <taxon>Bacteria</taxon>
        <taxon>Pseudomonadati</taxon>
        <taxon>Pseudomonadota</taxon>
        <taxon>Alphaproteobacteria</taxon>
        <taxon>Sphingomonadales</taxon>
        <taxon>Sphingomonadaceae</taxon>
        <taxon>Blastomonas</taxon>
    </lineage>
</organism>
<keyword evidence="1" id="KW-0472">Membrane</keyword>
<feature type="transmembrane region" description="Helical" evidence="1">
    <location>
        <begin position="94"/>
        <end position="117"/>
    </location>
</feature>
<dbReference type="Proteomes" id="UP000258016">
    <property type="component" value="Chromosome"/>
</dbReference>
<gene>
    <name evidence="2" type="ORF">B5J99_10535</name>
</gene>
<evidence type="ECO:0000256" key="1">
    <source>
        <dbReference type="SAM" id="Phobius"/>
    </source>
</evidence>
<sequence length="161" mass="16726">MPDAVPRLSRTSVLAISFGAMVLLAGLLRQTGDAIGGMLDLTLNGTQARAFLAQLTPWQRDVHAHATLIYDGLYPLAYGAFFAGLAVRLGGAPAGWVALTMLAGIVADYAENIVQLLALSGRADLLDAKTVLTPLKFALTGTAIIATLVLAVRAGARALGR</sequence>
<keyword evidence="1" id="KW-0812">Transmembrane</keyword>
<accession>A0ABN5B403</accession>
<feature type="transmembrane region" description="Helical" evidence="1">
    <location>
        <begin position="68"/>
        <end position="87"/>
    </location>
</feature>
<dbReference type="RefSeq" id="WP_117352361.1">
    <property type="nucleotide sequence ID" value="NZ_CP020083.1"/>
</dbReference>
<name>A0ABN5B403_9SPHN</name>
<keyword evidence="1" id="KW-1133">Transmembrane helix</keyword>
<protein>
    <recommendedName>
        <fullName evidence="4">DUF2127 domain-containing protein</fullName>
    </recommendedName>
</protein>
<evidence type="ECO:0008006" key="4">
    <source>
        <dbReference type="Google" id="ProtNLM"/>
    </source>
</evidence>
<keyword evidence="3" id="KW-1185">Reference proteome</keyword>
<dbReference type="GeneID" id="303486006"/>
<feature type="transmembrane region" description="Helical" evidence="1">
    <location>
        <begin position="137"/>
        <end position="156"/>
    </location>
</feature>
<feature type="transmembrane region" description="Helical" evidence="1">
    <location>
        <begin position="12"/>
        <end position="29"/>
    </location>
</feature>